<protein>
    <submittedName>
        <fullName evidence="1">Uncharacterized protein</fullName>
    </submittedName>
</protein>
<comment type="caution">
    <text evidence="1">The sequence shown here is derived from an EMBL/GenBank/DDBJ whole genome shotgun (WGS) entry which is preliminary data.</text>
</comment>
<reference evidence="1 2" key="1">
    <citation type="submission" date="2021-05" db="EMBL/GenBank/DDBJ databases">
        <title>Genome Assembly of Synthetic Allotetraploid Brassica napus Reveals Homoeologous Exchanges between Subgenomes.</title>
        <authorList>
            <person name="Davis J.T."/>
        </authorList>
    </citation>
    <scope>NUCLEOTIDE SEQUENCE [LARGE SCALE GENOMIC DNA]</scope>
    <source>
        <strain evidence="2">cv. Da-Ae</strain>
        <tissue evidence="1">Seedling</tissue>
    </source>
</reference>
<name>A0ABQ8CV23_BRANA</name>
<evidence type="ECO:0000313" key="2">
    <source>
        <dbReference type="Proteomes" id="UP000824890"/>
    </source>
</evidence>
<sequence>MSSGSAVAELRVAAVEYQRVEKLEIQRPFHRLDNPFRYFQRNVLHHHPLHGQMDGLSPTSGYMALCPLLNSLHGTSLLLSSLQ</sequence>
<gene>
    <name evidence="1" type="ORF">HID58_020963</name>
</gene>
<keyword evidence="2" id="KW-1185">Reference proteome</keyword>
<accession>A0ABQ8CV23</accession>
<dbReference type="Proteomes" id="UP000824890">
    <property type="component" value="Unassembled WGS sequence"/>
</dbReference>
<proteinExistence type="predicted"/>
<dbReference type="EMBL" id="JAGKQM010000006">
    <property type="protein sequence ID" value="KAH0920945.1"/>
    <property type="molecule type" value="Genomic_DNA"/>
</dbReference>
<organism evidence="1 2">
    <name type="scientific">Brassica napus</name>
    <name type="common">Rape</name>
    <dbReference type="NCBI Taxonomy" id="3708"/>
    <lineage>
        <taxon>Eukaryota</taxon>
        <taxon>Viridiplantae</taxon>
        <taxon>Streptophyta</taxon>
        <taxon>Embryophyta</taxon>
        <taxon>Tracheophyta</taxon>
        <taxon>Spermatophyta</taxon>
        <taxon>Magnoliopsida</taxon>
        <taxon>eudicotyledons</taxon>
        <taxon>Gunneridae</taxon>
        <taxon>Pentapetalae</taxon>
        <taxon>rosids</taxon>
        <taxon>malvids</taxon>
        <taxon>Brassicales</taxon>
        <taxon>Brassicaceae</taxon>
        <taxon>Brassiceae</taxon>
        <taxon>Brassica</taxon>
    </lineage>
</organism>
<evidence type="ECO:0000313" key="1">
    <source>
        <dbReference type="EMBL" id="KAH0920945.1"/>
    </source>
</evidence>